<dbReference type="KEGG" id="bnn:FOA43_000268"/>
<sequence>MSRVIFVGGPSGTGKSTISILLSKKLDCPFIEGDEFHPQANIDKMSQGIPLTDEDRWGWLSILCQAAISVVQGGENTVVVSCSMLKKKYRDYIKETIGTKAQTQLFVLYNDFSTIYKRMETRSNHYMKANMLKSQFDDLEVPELEDHVYKVFCGTKEPEQIFVEILKYINL</sequence>
<dbReference type="OrthoDB" id="275177at2759"/>
<dbReference type="PANTHER" id="PTHR43442:SF3">
    <property type="entry name" value="GLUCONOKINASE-RELATED"/>
    <property type="match status" value="1"/>
</dbReference>
<evidence type="ECO:0000256" key="1">
    <source>
        <dbReference type="ARBA" id="ARBA00004875"/>
    </source>
</evidence>
<dbReference type="GO" id="GO:0005975">
    <property type="term" value="P:carbohydrate metabolic process"/>
    <property type="evidence" value="ECO:0007669"/>
    <property type="project" value="InterPro"/>
</dbReference>
<keyword evidence="6 9" id="KW-0418">Kinase</keyword>
<evidence type="ECO:0000256" key="8">
    <source>
        <dbReference type="ARBA" id="ARBA00048090"/>
    </source>
</evidence>
<keyword evidence="7 9" id="KW-0067">ATP-binding</keyword>
<comment type="pathway">
    <text evidence="1 9">Carbohydrate acid metabolism; D-gluconate degradation.</text>
</comment>
<dbReference type="InterPro" id="IPR006001">
    <property type="entry name" value="Therm_gnt_kin"/>
</dbReference>
<evidence type="ECO:0000256" key="5">
    <source>
        <dbReference type="ARBA" id="ARBA00022741"/>
    </source>
</evidence>
<keyword evidence="11" id="KW-1185">Reference proteome</keyword>
<dbReference type="SUPFAM" id="SSF52540">
    <property type="entry name" value="P-loop containing nucleoside triphosphate hydrolases"/>
    <property type="match status" value="1"/>
</dbReference>
<name>A0A875S0I2_EENNA</name>
<evidence type="ECO:0000256" key="4">
    <source>
        <dbReference type="ARBA" id="ARBA00022679"/>
    </source>
</evidence>
<accession>A0A875S0I2</accession>
<evidence type="ECO:0000256" key="3">
    <source>
        <dbReference type="ARBA" id="ARBA00012054"/>
    </source>
</evidence>
<evidence type="ECO:0000256" key="2">
    <source>
        <dbReference type="ARBA" id="ARBA00008420"/>
    </source>
</evidence>
<dbReference type="GeneID" id="62193669"/>
<dbReference type="Proteomes" id="UP000662931">
    <property type="component" value="Chromosome 1"/>
</dbReference>
<evidence type="ECO:0000256" key="6">
    <source>
        <dbReference type="ARBA" id="ARBA00022777"/>
    </source>
</evidence>
<keyword evidence="4 9" id="KW-0808">Transferase</keyword>
<dbReference type="CDD" id="cd02021">
    <property type="entry name" value="GntK"/>
    <property type="match status" value="1"/>
</dbReference>
<dbReference type="NCBIfam" id="TIGR01313">
    <property type="entry name" value="therm_gnt_kin"/>
    <property type="match status" value="1"/>
</dbReference>
<organism evidence="10 11">
    <name type="scientific">Eeniella nana</name>
    <name type="common">Yeast</name>
    <name type="synonym">Brettanomyces nanus</name>
    <dbReference type="NCBI Taxonomy" id="13502"/>
    <lineage>
        <taxon>Eukaryota</taxon>
        <taxon>Fungi</taxon>
        <taxon>Dikarya</taxon>
        <taxon>Ascomycota</taxon>
        <taxon>Saccharomycotina</taxon>
        <taxon>Pichiomycetes</taxon>
        <taxon>Pichiales</taxon>
        <taxon>Pichiaceae</taxon>
        <taxon>Brettanomyces</taxon>
    </lineage>
</organism>
<dbReference type="GO" id="GO:0005737">
    <property type="term" value="C:cytoplasm"/>
    <property type="evidence" value="ECO:0007669"/>
    <property type="project" value="TreeGrafter"/>
</dbReference>
<dbReference type="InterPro" id="IPR027417">
    <property type="entry name" value="P-loop_NTPase"/>
</dbReference>
<keyword evidence="5 9" id="KW-0547">Nucleotide-binding</keyword>
<comment type="similarity">
    <text evidence="2 9">Belongs to the gluconokinase GntK/GntV family.</text>
</comment>
<dbReference type="PANTHER" id="PTHR43442">
    <property type="entry name" value="GLUCONOKINASE-RELATED"/>
    <property type="match status" value="1"/>
</dbReference>
<evidence type="ECO:0000313" key="10">
    <source>
        <dbReference type="EMBL" id="QPG72964.1"/>
    </source>
</evidence>
<gene>
    <name evidence="10" type="ORF">FOA43_000268</name>
</gene>
<dbReference type="AlphaFoldDB" id="A0A875S0I2"/>
<comment type="catalytic activity">
    <reaction evidence="8 9">
        <text>D-gluconate + ATP = 6-phospho-D-gluconate + ADP + H(+)</text>
        <dbReference type="Rhea" id="RHEA:19433"/>
        <dbReference type="ChEBI" id="CHEBI:15378"/>
        <dbReference type="ChEBI" id="CHEBI:18391"/>
        <dbReference type="ChEBI" id="CHEBI:30616"/>
        <dbReference type="ChEBI" id="CHEBI:58759"/>
        <dbReference type="ChEBI" id="CHEBI:456216"/>
        <dbReference type="EC" id="2.7.1.12"/>
    </reaction>
</comment>
<dbReference type="EC" id="2.7.1.12" evidence="3 9"/>
<evidence type="ECO:0000313" key="11">
    <source>
        <dbReference type="Proteomes" id="UP000662931"/>
    </source>
</evidence>
<dbReference type="Pfam" id="PF13238">
    <property type="entry name" value="AAA_18"/>
    <property type="match status" value="1"/>
</dbReference>
<protein>
    <recommendedName>
        <fullName evidence="3 9">Gluconokinase</fullName>
        <ecNumber evidence="3 9">2.7.1.12</ecNumber>
    </recommendedName>
</protein>
<dbReference type="RefSeq" id="XP_038776529.1">
    <property type="nucleotide sequence ID" value="XM_038920601.1"/>
</dbReference>
<dbReference type="GO" id="GO:0005524">
    <property type="term" value="F:ATP binding"/>
    <property type="evidence" value="ECO:0007669"/>
    <property type="project" value="UniProtKB-KW"/>
</dbReference>
<evidence type="ECO:0000256" key="7">
    <source>
        <dbReference type="ARBA" id="ARBA00022840"/>
    </source>
</evidence>
<dbReference type="GO" id="GO:0046316">
    <property type="term" value="F:gluconokinase activity"/>
    <property type="evidence" value="ECO:0007669"/>
    <property type="project" value="UniProtKB-EC"/>
</dbReference>
<reference evidence="10" key="1">
    <citation type="submission" date="2020-10" db="EMBL/GenBank/DDBJ databases">
        <authorList>
            <person name="Roach M.J.R."/>
        </authorList>
    </citation>
    <scope>NUCLEOTIDE SEQUENCE</scope>
    <source>
        <strain evidence="10">CBS 1945</strain>
    </source>
</reference>
<dbReference type="EMBL" id="CP064812">
    <property type="protein sequence ID" value="QPG72964.1"/>
    <property type="molecule type" value="Genomic_DNA"/>
</dbReference>
<dbReference type="UniPathway" id="UPA00792"/>
<evidence type="ECO:0000256" key="9">
    <source>
        <dbReference type="RuleBase" id="RU363066"/>
    </source>
</evidence>
<dbReference type="Gene3D" id="3.40.50.300">
    <property type="entry name" value="P-loop containing nucleotide triphosphate hydrolases"/>
    <property type="match status" value="1"/>
</dbReference>
<proteinExistence type="inferred from homology"/>